<dbReference type="EMBL" id="JAJVCZ030000004">
    <property type="protein sequence ID" value="KAL0260766.1"/>
    <property type="molecule type" value="Genomic_DNA"/>
</dbReference>
<dbReference type="PANTHER" id="PTHR20923">
    <property type="entry name" value="BAT4 PROTEIN-RELATED"/>
    <property type="match status" value="1"/>
</dbReference>
<gene>
    <name evidence="3" type="ORF">SLS55_004457</name>
</gene>
<dbReference type="PANTHER" id="PTHR20923:SF1">
    <property type="entry name" value="G PATCH DOMAIN AND ANKYRIN REPEAT-CONTAINING PROTEIN 1"/>
    <property type="match status" value="1"/>
</dbReference>
<feature type="domain" description="G-patch" evidence="2">
    <location>
        <begin position="128"/>
        <end position="176"/>
    </location>
</feature>
<dbReference type="PROSITE" id="PS50174">
    <property type="entry name" value="G_PATCH"/>
    <property type="match status" value="1"/>
</dbReference>
<dbReference type="Proteomes" id="UP001430584">
    <property type="component" value="Unassembled WGS sequence"/>
</dbReference>
<name>A0ABR3CM49_9PEZI</name>
<sequence>MSTSDDDETYTIPIKDQRYFGAGLKRTRVQFVPASSPATLQPSASGPAVSDLYSSIVGGGRNTEPRSEQGSSSSGGGGGSSDGQGHAQSTPEAERCAICNLPLAEGHESSLAHQVSLQHSHPPSAIERSRKGLSFLQAQGWDPDGRKGLGKGGEGILHPIKLKKKQDTVGLGCRVPKNASTHKVEKLNAKETRQSEEALKKRHQRLQNLFYKSDDTLRYLGEDVEG</sequence>
<evidence type="ECO:0000313" key="3">
    <source>
        <dbReference type="EMBL" id="KAL0260766.1"/>
    </source>
</evidence>
<dbReference type="InterPro" id="IPR039146">
    <property type="entry name" value="GPANK1"/>
</dbReference>
<feature type="compositionally biased region" description="Gly residues" evidence="1">
    <location>
        <begin position="73"/>
        <end position="82"/>
    </location>
</feature>
<dbReference type="RefSeq" id="XP_066633795.1">
    <property type="nucleotide sequence ID" value="XM_066775914.1"/>
</dbReference>
<comment type="caution">
    <text evidence="3">The sequence shown here is derived from an EMBL/GenBank/DDBJ whole genome shotgun (WGS) entry which is preliminary data.</text>
</comment>
<feature type="region of interest" description="Disordered" evidence="1">
    <location>
        <begin position="34"/>
        <end position="93"/>
    </location>
</feature>
<dbReference type="GeneID" id="92008542"/>
<evidence type="ECO:0000256" key="1">
    <source>
        <dbReference type="SAM" id="MobiDB-lite"/>
    </source>
</evidence>
<evidence type="ECO:0000313" key="4">
    <source>
        <dbReference type="Proteomes" id="UP001430584"/>
    </source>
</evidence>
<dbReference type="SMART" id="SM00443">
    <property type="entry name" value="G_patch"/>
    <property type="match status" value="1"/>
</dbReference>
<accession>A0ABR3CM49</accession>
<dbReference type="InterPro" id="IPR000467">
    <property type="entry name" value="G_patch_dom"/>
</dbReference>
<protein>
    <recommendedName>
        <fullName evidence="2">G-patch domain-containing protein</fullName>
    </recommendedName>
</protein>
<proteinExistence type="predicted"/>
<keyword evidence="4" id="KW-1185">Reference proteome</keyword>
<reference evidence="3 4" key="1">
    <citation type="submission" date="2024-02" db="EMBL/GenBank/DDBJ databases">
        <title>De novo assembly and annotation of 12 fungi associated with fruit tree decline syndrome in Ontario, Canada.</title>
        <authorList>
            <person name="Sulman M."/>
            <person name="Ellouze W."/>
            <person name="Ilyukhin E."/>
        </authorList>
    </citation>
    <scope>NUCLEOTIDE SEQUENCE [LARGE SCALE GENOMIC DNA]</scope>
    <source>
        <strain evidence="3 4">FDS-637</strain>
    </source>
</reference>
<evidence type="ECO:0000259" key="2">
    <source>
        <dbReference type="PROSITE" id="PS50174"/>
    </source>
</evidence>
<organism evidence="3 4">
    <name type="scientific">Diplodia seriata</name>
    <dbReference type="NCBI Taxonomy" id="420778"/>
    <lineage>
        <taxon>Eukaryota</taxon>
        <taxon>Fungi</taxon>
        <taxon>Dikarya</taxon>
        <taxon>Ascomycota</taxon>
        <taxon>Pezizomycotina</taxon>
        <taxon>Dothideomycetes</taxon>
        <taxon>Dothideomycetes incertae sedis</taxon>
        <taxon>Botryosphaeriales</taxon>
        <taxon>Botryosphaeriaceae</taxon>
        <taxon>Diplodia</taxon>
    </lineage>
</organism>
<dbReference type="Pfam" id="PF01585">
    <property type="entry name" value="G-patch"/>
    <property type="match status" value="1"/>
</dbReference>